<proteinExistence type="predicted"/>
<protein>
    <submittedName>
        <fullName evidence="1">Uncharacterized protein</fullName>
    </submittedName>
</protein>
<accession>A0A4P6JTC8</accession>
<dbReference type="RefSeq" id="WP_129889209.1">
    <property type="nucleotide sequence ID" value="NZ_CP035758.1"/>
</dbReference>
<keyword evidence="2" id="KW-1185">Reference proteome</keyword>
<evidence type="ECO:0000313" key="1">
    <source>
        <dbReference type="EMBL" id="QBD78156.1"/>
    </source>
</evidence>
<sequence length="128" mass="14189">MDFFSQSPHTESDANQLPIIPLHQEELEALDHILVGYMPHMRRSRANRHYVPILVTVRQKLAPALKPGGFPPGSTLALNPEELKAVSVAIQGFIALVTSHIPPSPQRDECIRDMDKLLSALQSPPRGQ</sequence>
<evidence type="ECO:0000313" key="2">
    <source>
        <dbReference type="Proteomes" id="UP000290365"/>
    </source>
</evidence>
<dbReference type="EMBL" id="CP035758">
    <property type="protein sequence ID" value="QBD78156.1"/>
    <property type="molecule type" value="Genomic_DNA"/>
</dbReference>
<dbReference type="KEGG" id="kbs:EPA93_20000"/>
<reference evidence="1 2" key="1">
    <citation type="submission" date="2019-01" db="EMBL/GenBank/DDBJ databases">
        <title>Ktedonosporobacter rubrisoli SCAWS-G2.</title>
        <authorList>
            <person name="Huang Y."/>
            <person name="Yan B."/>
        </authorList>
    </citation>
    <scope>NUCLEOTIDE SEQUENCE [LARGE SCALE GENOMIC DNA]</scope>
    <source>
        <strain evidence="1 2">SCAWS-G2</strain>
    </source>
</reference>
<dbReference type="AlphaFoldDB" id="A0A4P6JTC8"/>
<name>A0A4P6JTC8_KTERU</name>
<organism evidence="1 2">
    <name type="scientific">Ktedonosporobacter rubrisoli</name>
    <dbReference type="NCBI Taxonomy" id="2509675"/>
    <lineage>
        <taxon>Bacteria</taxon>
        <taxon>Bacillati</taxon>
        <taxon>Chloroflexota</taxon>
        <taxon>Ktedonobacteria</taxon>
        <taxon>Ktedonobacterales</taxon>
        <taxon>Ktedonosporobacteraceae</taxon>
        <taxon>Ktedonosporobacter</taxon>
    </lineage>
</organism>
<gene>
    <name evidence="1" type="ORF">EPA93_20000</name>
</gene>
<dbReference type="Proteomes" id="UP000290365">
    <property type="component" value="Chromosome"/>
</dbReference>